<keyword evidence="13 19" id="KW-0472">Membrane</keyword>
<dbReference type="InterPro" id="IPR023346">
    <property type="entry name" value="Lysozyme-like_dom_sf"/>
</dbReference>
<evidence type="ECO:0000256" key="19">
    <source>
        <dbReference type="SAM" id="Phobius"/>
    </source>
</evidence>
<comment type="catalytic activity">
    <reaction evidence="17">
        <text>[GlcNAc-(1-&gt;4)-Mur2Ac(oyl-L-Ala-gamma-D-Glu-L-Lys-D-Ala-D-Ala)](n)-di-trans,octa-cis-undecaprenyl diphosphate + beta-D-GlcNAc-(1-&gt;4)-Mur2Ac(oyl-L-Ala-gamma-D-Glu-L-Lys-D-Ala-D-Ala)-di-trans,octa-cis-undecaprenyl diphosphate = [GlcNAc-(1-&gt;4)-Mur2Ac(oyl-L-Ala-gamma-D-Glu-L-Lys-D-Ala-D-Ala)](n+1)-di-trans,octa-cis-undecaprenyl diphosphate + di-trans,octa-cis-undecaprenyl diphosphate + H(+)</text>
        <dbReference type="Rhea" id="RHEA:23708"/>
        <dbReference type="Rhea" id="RHEA-COMP:9602"/>
        <dbReference type="Rhea" id="RHEA-COMP:9603"/>
        <dbReference type="ChEBI" id="CHEBI:15378"/>
        <dbReference type="ChEBI" id="CHEBI:58405"/>
        <dbReference type="ChEBI" id="CHEBI:60033"/>
        <dbReference type="ChEBI" id="CHEBI:78435"/>
        <dbReference type="EC" id="2.4.99.28"/>
    </reaction>
</comment>
<dbReference type="PANTHER" id="PTHR32282">
    <property type="entry name" value="BINDING PROTEIN TRANSPEPTIDASE, PUTATIVE-RELATED"/>
    <property type="match status" value="1"/>
</dbReference>
<dbReference type="Gene3D" id="1.10.3810.10">
    <property type="entry name" value="Biosynthetic peptidoglycan transglycosylase-like"/>
    <property type="match status" value="1"/>
</dbReference>
<dbReference type="Pfam" id="PF00912">
    <property type="entry name" value="Transgly"/>
    <property type="match status" value="1"/>
</dbReference>
<evidence type="ECO:0000256" key="14">
    <source>
        <dbReference type="ARBA" id="ARBA00023268"/>
    </source>
</evidence>
<evidence type="ECO:0000256" key="18">
    <source>
        <dbReference type="SAM" id="MobiDB-lite"/>
    </source>
</evidence>
<evidence type="ECO:0000313" key="22">
    <source>
        <dbReference type="EMBL" id="POY37508.1"/>
    </source>
</evidence>
<comment type="catalytic activity">
    <reaction evidence="16">
        <text>Preferential cleavage: (Ac)2-L-Lys-D-Ala-|-D-Ala. Also transpeptidation of peptidyl-alanyl moieties that are N-acyl substituents of D-alanine.</text>
        <dbReference type="EC" id="3.4.16.4"/>
    </reaction>
</comment>
<comment type="subcellular location">
    <subcellularLocation>
        <location evidence="1">Cell membrane</location>
    </subcellularLocation>
</comment>
<evidence type="ECO:0000256" key="12">
    <source>
        <dbReference type="ARBA" id="ARBA00022984"/>
    </source>
</evidence>
<evidence type="ECO:0000256" key="15">
    <source>
        <dbReference type="ARBA" id="ARBA00023316"/>
    </source>
</evidence>
<dbReference type="GO" id="GO:0008360">
    <property type="term" value="P:regulation of cell shape"/>
    <property type="evidence" value="ECO:0007669"/>
    <property type="project" value="UniProtKB-KW"/>
</dbReference>
<keyword evidence="11" id="KW-0133">Cell shape</keyword>
<proteinExistence type="inferred from homology"/>
<protein>
    <submittedName>
        <fullName evidence="22">Transglycosylase</fullName>
    </submittedName>
</protein>
<dbReference type="GO" id="GO:0009002">
    <property type="term" value="F:serine-type D-Ala-D-Ala carboxypeptidase activity"/>
    <property type="evidence" value="ECO:0007669"/>
    <property type="project" value="UniProtKB-EC"/>
</dbReference>
<feature type="region of interest" description="Disordered" evidence="18">
    <location>
        <begin position="758"/>
        <end position="780"/>
    </location>
</feature>
<evidence type="ECO:0000256" key="3">
    <source>
        <dbReference type="ARBA" id="ARBA00007090"/>
    </source>
</evidence>
<feature type="transmembrane region" description="Helical" evidence="19">
    <location>
        <begin position="29"/>
        <end position="51"/>
    </location>
</feature>
<keyword evidence="14" id="KW-0511">Multifunctional enzyme</keyword>
<feature type="domain" description="Penicillin-binding protein transpeptidase" evidence="20">
    <location>
        <begin position="439"/>
        <end position="682"/>
    </location>
</feature>
<evidence type="ECO:0000259" key="21">
    <source>
        <dbReference type="Pfam" id="PF00912"/>
    </source>
</evidence>
<evidence type="ECO:0000256" key="10">
    <source>
        <dbReference type="ARBA" id="ARBA00022801"/>
    </source>
</evidence>
<organism evidence="22 23">
    <name type="scientific">Solitalea longa</name>
    <dbReference type="NCBI Taxonomy" id="2079460"/>
    <lineage>
        <taxon>Bacteria</taxon>
        <taxon>Pseudomonadati</taxon>
        <taxon>Bacteroidota</taxon>
        <taxon>Sphingobacteriia</taxon>
        <taxon>Sphingobacteriales</taxon>
        <taxon>Sphingobacteriaceae</taxon>
        <taxon>Solitalea</taxon>
    </lineage>
</organism>
<evidence type="ECO:0000256" key="17">
    <source>
        <dbReference type="ARBA" id="ARBA00049902"/>
    </source>
</evidence>
<evidence type="ECO:0000256" key="1">
    <source>
        <dbReference type="ARBA" id="ARBA00004236"/>
    </source>
</evidence>
<keyword evidence="19" id="KW-0812">Transmembrane</keyword>
<dbReference type="Gene3D" id="3.40.710.10">
    <property type="entry name" value="DD-peptidase/beta-lactamase superfamily"/>
    <property type="match status" value="2"/>
</dbReference>
<dbReference type="OrthoDB" id="9766909at2"/>
<dbReference type="GO" id="GO:0006508">
    <property type="term" value="P:proteolysis"/>
    <property type="evidence" value="ECO:0007669"/>
    <property type="project" value="UniProtKB-KW"/>
</dbReference>
<feature type="domain" description="Glycosyl transferase family 51" evidence="21">
    <location>
        <begin position="79"/>
        <end position="261"/>
    </location>
</feature>
<keyword evidence="6" id="KW-0121">Carboxypeptidase</keyword>
<dbReference type="AlphaFoldDB" id="A0A2S5A4J6"/>
<comment type="similarity">
    <text evidence="3">In the C-terminal section; belongs to the transpeptidase family.</text>
</comment>
<evidence type="ECO:0000256" key="6">
    <source>
        <dbReference type="ARBA" id="ARBA00022645"/>
    </source>
</evidence>
<sequence>MFNKIISSIKNFFKKINSFLPKNKFVKGFIYLITIIIVFFIAVDFNLFWLFGYSPGFKDLKNPPLATASELYSADSVLIGRYYTENRTPVQFKDLPDNLKYALIDTEDARFYKHSGIDLRSLFSSIFSTLSGDRRGASTITQQLSKNLYQTRRQKSFGLLTHIPVIKTLIYKTKEWITAVKLEMVYSKDEILTLYLNTVPFGNNSFGIKVAANKYFNKQVNQLTPEESAVLVGMLKATSTYNPITNPVKSRERRNIVLSQMVKYNHLPRPEYEKLLLTPIVLDLSYKEDNQQEKDSYVRNAVANWIKDWAKENDYDIYADGLKIYTTIDSRMQKYAEEAVEDRMAALQRRFYGYWQNRNPWTDENGDEIPNYMETMVERLPVYKQLTKKYKGNIDSIDNALNQKKRMTVFTWKGEKDTTFSTVDSMRYYSQILQTGLITIEPSTSRIRAWVGGINYDYFKFDHVIQSKRQAGSTFKPFVYLTAIDYKKMSPCDKIKDQPVTINYVENGEKKSWSPKNADWHFTGYDMTLRWALGKSCNSVTAQLTQIVGWDNVVKYAHTCGIESPLKSVPSVGLGSNDVSLFEMATAYSVFLNKGMYAKPLLVTRIYDKDGKLIKEFKPEPKRVLSEETAWLMVYMLQGGMQEPGGTSQALWEYDLFKKGNEIGGKTGTTSNYSDGWYMGVTKDLITGTWVGCEDRNIHFMSGEYGEGSKTALPIFGKYMEKIYSDPTLGITMGKFPKPDIKIQTKYYCPNSVPRRDTTSGIDSVNVEEETLPDSIDTGF</sequence>
<evidence type="ECO:0000256" key="8">
    <source>
        <dbReference type="ARBA" id="ARBA00022676"/>
    </source>
</evidence>
<keyword evidence="10" id="KW-0378">Hydrolase</keyword>
<dbReference type="SUPFAM" id="SSF53955">
    <property type="entry name" value="Lysozyme-like"/>
    <property type="match status" value="1"/>
</dbReference>
<keyword evidence="7" id="KW-0645">Protease</keyword>
<dbReference type="InterPro" id="IPR050396">
    <property type="entry name" value="Glycosyltr_51/Transpeptidase"/>
</dbReference>
<keyword evidence="23" id="KW-1185">Reference proteome</keyword>
<comment type="pathway">
    <text evidence="2">Cell wall biogenesis; peptidoglycan biosynthesis.</text>
</comment>
<keyword evidence="8" id="KW-0328">Glycosyltransferase</keyword>
<evidence type="ECO:0000259" key="20">
    <source>
        <dbReference type="Pfam" id="PF00905"/>
    </source>
</evidence>
<evidence type="ECO:0000256" key="9">
    <source>
        <dbReference type="ARBA" id="ARBA00022679"/>
    </source>
</evidence>
<keyword evidence="9" id="KW-0808">Transferase</keyword>
<dbReference type="InterPro" id="IPR012338">
    <property type="entry name" value="Beta-lactam/transpept-like"/>
</dbReference>
<evidence type="ECO:0000256" key="16">
    <source>
        <dbReference type="ARBA" id="ARBA00034000"/>
    </source>
</evidence>
<keyword evidence="19" id="KW-1133">Transmembrane helix</keyword>
<dbReference type="Pfam" id="PF00905">
    <property type="entry name" value="Transpeptidase"/>
    <property type="match status" value="1"/>
</dbReference>
<keyword evidence="15" id="KW-0961">Cell wall biogenesis/degradation</keyword>
<gene>
    <name evidence="22" type="ORF">C3K47_07015</name>
</gene>
<dbReference type="RefSeq" id="WP_103788415.1">
    <property type="nucleotide sequence ID" value="NZ_PQVF01000004.1"/>
</dbReference>
<evidence type="ECO:0000256" key="2">
    <source>
        <dbReference type="ARBA" id="ARBA00004752"/>
    </source>
</evidence>
<dbReference type="GO" id="GO:0030288">
    <property type="term" value="C:outer membrane-bounded periplasmic space"/>
    <property type="evidence" value="ECO:0007669"/>
    <property type="project" value="TreeGrafter"/>
</dbReference>
<name>A0A2S5A4J6_9SPHI</name>
<dbReference type="GO" id="GO:0071555">
    <property type="term" value="P:cell wall organization"/>
    <property type="evidence" value="ECO:0007669"/>
    <property type="project" value="UniProtKB-KW"/>
</dbReference>
<dbReference type="GO" id="GO:0008955">
    <property type="term" value="F:peptidoglycan glycosyltransferase activity"/>
    <property type="evidence" value="ECO:0007669"/>
    <property type="project" value="UniProtKB-EC"/>
</dbReference>
<dbReference type="PANTHER" id="PTHR32282:SF11">
    <property type="entry name" value="PENICILLIN-BINDING PROTEIN 1B"/>
    <property type="match status" value="1"/>
</dbReference>
<accession>A0A2S5A4J6</accession>
<dbReference type="GO" id="GO:0008658">
    <property type="term" value="F:penicillin binding"/>
    <property type="evidence" value="ECO:0007669"/>
    <property type="project" value="InterPro"/>
</dbReference>
<evidence type="ECO:0000256" key="13">
    <source>
        <dbReference type="ARBA" id="ARBA00023136"/>
    </source>
</evidence>
<dbReference type="SUPFAM" id="SSF56601">
    <property type="entry name" value="beta-lactamase/transpeptidase-like"/>
    <property type="match status" value="1"/>
</dbReference>
<comment type="similarity">
    <text evidence="4">In the N-terminal section; belongs to the glycosyltransferase 51 family.</text>
</comment>
<reference evidence="22 23" key="1">
    <citation type="submission" date="2018-01" db="EMBL/GenBank/DDBJ databases">
        <authorList>
            <person name="Gaut B.S."/>
            <person name="Morton B.R."/>
            <person name="Clegg M.T."/>
            <person name="Duvall M.R."/>
        </authorList>
    </citation>
    <scope>NUCLEOTIDE SEQUENCE [LARGE SCALE GENOMIC DNA]</scope>
    <source>
        <strain evidence="22 23">HR-AV</strain>
    </source>
</reference>
<evidence type="ECO:0000256" key="4">
    <source>
        <dbReference type="ARBA" id="ARBA00007739"/>
    </source>
</evidence>
<dbReference type="GO" id="GO:0005886">
    <property type="term" value="C:plasma membrane"/>
    <property type="evidence" value="ECO:0007669"/>
    <property type="project" value="UniProtKB-SubCell"/>
</dbReference>
<evidence type="ECO:0000256" key="11">
    <source>
        <dbReference type="ARBA" id="ARBA00022960"/>
    </source>
</evidence>
<keyword evidence="5" id="KW-1003">Cell membrane</keyword>
<dbReference type="InterPro" id="IPR001460">
    <property type="entry name" value="PCN-bd_Tpept"/>
</dbReference>
<evidence type="ECO:0000256" key="7">
    <source>
        <dbReference type="ARBA" id="ARBA00022670"/>
    </source>
</evidence>
<dbReference type="Proteomes" id="UP000236893">
    <property type="component" value="Unassembled WGS sequence"/>
</dbReference>
<dbReference type="InterPro" id="IPR001264">
    <property type="entry name" value="Glyco_trans_51"/>
</dbReference>
<evidence type="ECO:0000313" key="23">
    <source>
        <dbReference type="Proteomes" id="UP000236893"/>
    </source>
</evidence>
<dbReference type="InterPro" id="IPR036950">
    <property type="entry name" value="PBP_transglycosylase"/>
</dbReference>
<comment type="caution">
    <text evidence="22">The sequence shown here is derived from an EMBL/GenBank/DDBJ whole genome shotgun (WGS) entry which is preliminary data.</text>
</comment>
<keyword evidence="12" id="KW-0573">Peptidoglycan synthesis</keyword>
<dbReference type="EMBL" id="PQVF01000004">
    <property type="protein sequence ID" value="POY37508.1"/>
    <property type="molecule type" value="Genomic_DNA"/>
</dbReference>
<dbReference type="GO" id="GO:0009252">
    <property type="term" value="P:peptidoglycan biosynthetic process"/>
    <property type="evidence" value="ECO:0007669"/>
    <property type="project" value="UniProtKB-KW"/>
</dbReference>
<evidence type="ECO:0000256" key="5">
    <source>
        <dbReference type="ARBA" id="ARBA00022475"/>
    </source>
</evidence>